<evidence type="ECO:0000256" key="7">
    <source>
        <dbReference type="SAM" id="Phobius"/>
    </source>
</evidence>
<dbReference type="GO" id="GO:0005886">
    <property type="term" value="C:plasma membrane"/>
    <property type="evidence" value="ECO:0007669"/>
    <property type="project" value="TreeGrafter"/>
</dbReference>
<feature type="compositionally biased region" description="Basic and acidic residues" evidence="6">
    <location>
        <begin position="212"/>
        <end position="224"/>
    </location>
</feature>
<evidence type="ECO:0000256" key="5">
    <source>
        <dbReference type="ARBA" id="ARBA00023136"/>
    </source>
</evidence>
<dbReference type="GeneID" id="64630044"/>
<feature type="compositionally biased region" description="Low complexity" evidence="6">
    <location>
        <begin position="335"/>
        <end position="347"/>
    </location>
</feature>
<name>A0A9P7E812_9AGAM</name>
<organism evidence="9 10">
    <name type="scientific">Suillus subaureus</name>
    <dbReference type="NCBI Taxonomy" id="48587"/>
    <lineage>
        <taxon>Eukaryota</taxon>
        <taxon>Fungi</taxon>
        <taxon>Dikarya</taxon>
        <taxon>Basidiomycota</taxon>
        <taxon>Agaricomycotina</taxon>
        <taxon>Agaricomycetes</taxon>
        <taxon>Agaricomycetidae</taxon>
        <taxon>Boletales</taxon>
        <taxon>Suillineae</taxon>
        <taxon>Suillaceae</taxon>
        <taxon>Suillus</taxon>
    </lineage>
</organism>
<comment type="subcellular location">
    <subcellularLocation>
        <location evidence="1">Membrane</location>
        <topology evidence="1">Single-pass membrane protein</topology>
    </subcellularLocation>
</comment>
<dbReference type="CDD" id="cd13220">
    <property type="entry name" value="PH-GRAM_GRAMDC"/>
    <property type="match status" value="1"/>
</dbReference>
<sequence>MAPNFFSKLVKPSTSSSPGGRENTTTSRQSIQARPHSQNISHPPSSLPDPTSDNSSTKGSVKIGIIPPSPRSALSTFPDPHSQDHPPDTSQHRRARSQDRMVPDRHALSFAARPMTSDSSLSTDDMLPTPTPSRSRPEEWKTSADSSPKLPHQLTPASSTGNLKAFVDKRSSTHPSNAHKVVDRTPSKKSLRSRTQPPAPLDFDHSQSNTRSDAHRRTSRHEHNAVIIENGLVDSPTAISHAQRSSHHQQELLPTLTDADARSVRSANSSASKKKKGWRRPSLTTPTRKHSGVAPATTSSGLAMSNTGSQISPVSPVPNSASKKVTNGTVRSNDSRSAVRYAASASVTSMPSPVDASARTRHTLSSRDDFSDGQTDTFASSEESEGSDDELDINEDIPVTGFAVASSKRNADFHELFPTIPEGDYLIEDYGCALQREILIQGRIYISENHICFHANIFGWITDLSIPIYEIIALEKKMTAFVIPNAIQITTRQAKYTFASFLSRDTTYDVIANIWRLSRPDDTLSQTGSSGNIISPASTSDVSGPLVTTGGKEAALVTRLNKNKVTHCACSRNGQHLNEIALETVLPGTPDKIYNLMFASGFIKDFMRVDQKLMDVQISDWIPTGDNLKLLARNMSYIKPLNNSVGPKQTKCEIHDETLTCDFDDHVVMLTTTKTPDVPSGGVFSVKTKTCLMWASAISTRVIVSTQVDWTGRSFIKGLIEKSAIDGQKVYHSDLDKAMRMYIQEHQSEFIPAGVDPTAVAPVEPLSPVIELTNPTLLGGSSGMSDAAARKAREHERNRRGLQWAYETFDGAYGVATRSTFGALELVKEAWEQSSSMTILYFVIVILVFSNLWTLMLVGQREEAGRRKEAKRTEEREKWVQDVVSGLWEEMAVGRVRGSVGSPGVFGVGGGSVSSGGGAVGGGGSVHLSQVGGDWRSEVDAITSTLNAVEERVRLLRESLDTLN</sequence>
<dbReference type="GO" id="GO:0005739">
    <property type="term" value="C:mitochondrion"/>
    <property type="evidence" value="ECO:0007669"/>
    <property type="project" value="TreeGrafter"/>
</dbReference>
<dbReference type="InterPro" id="IPR011993">
    <property type="entry name" value="PH-like_dom_sf"/>
</dbReference>
<evidence type="ECO:0000256" key="1">
    <source>
        <dbReference type="ARBA" id="ARBA00004167"/>
    </source>
</evidence>
<accession>A0A9P7E812</accession>
<evidence type="ECO:0000256" key="4">
    <source>
        <dbReference type="ARBA" id="ARBA00022989"/>
    </source>
</evidence>
<dbReference type="GO" id="GO:0120015">
    <property type="term" value="F:sterol transfer activity"/>
    <property type="evidence" value="ECO:0007669"/>
    <property type="project" value="TreeGrafter"/>
</dbReference>
<dbReference type="GO" id="GO:0032366">
    <property type="term" value="P:intracellular sterol transport"/>
    <property type="evidence" value="ECO:0007669"/>
    <property type="project" value="TreeGrafter"/>
</dbReference>
<feature type="compositionally biased region" description="Polar residues" evidence="6">
    <location>
        <begin position="12"/>
        <end position="59"/>
    </location>
</feature>
<dbReference type="Gene3D" id="2.30.29.30">
    <property type="entry name" value="Pleckstrin-homology domain (PH domain)/Phosphotyrosine-binding domain (PTB)"/>
    <property type="match status" value="1"/>
</dbReference>
<reference evidence="9" key="1">
    <citation type="journal article" date="2020" name="New Phytol.">
        <title>Comparative genomics reveals dynamic genome evolution in host specialist ectomycorrhizal fungi.</title>
        <authorList>
            <person name="Lofgren L.A."/>
            <person name="Nguyen N.H."/>
            <person name="Vilgalys R."/>
            <person name="Ruytinx J."/>
            <person name="Liao H.L."/>
            <person name="Branco S."/>
            <person name="Kuo A."/>
            <person name="LaButti K."/>
            <person name="Lipzen A."/>
            <person name="Andreopoulos W."/>
            <person name="Pangilinan J."/>
            <person name="Riley R."/>
            <person name="Hundley H."/>
            <person name="Na H."/>
            <person name="Barry K."/>
            <person name="Grigoriev I.V."/>
            <person name="Stajich J.E."/>
            <person name="Kennedy P.G."/>
        </authorList>
    </citation>
    <scope>NUCLEOTIDE SEQUENCE</scope>
    <source>
        <strain evidence="9">MN1</strain>
    </source>
</reference>
<dbReference type="GO" id="GO:0140268">
    <property type="term" value="C:endoplasmic reticulum-plasma membrane contact site"/>
    <property type="evidence" value="ECO:0007669"/>
    <property type="project" value="TreeGrafter"/>
</dbReference>
<evidence type="ECO:0000256" key="6">
    <source>
        <dbReference type="SAM" id="MobiDB-lite"/>
    </source>
</evidence>
<dbReference type="SMART" id="SM00568">
    <property type="entry name" value="GRAM"/>
    <property type="match status" value="1"/>
</dbReference>
<feature type="domain" description="VASt" evidence="8">
    <location>
        <begin position="576"/>
        <end position="747"/>
    </location>
</feature>
<dbReference type="RefSeq" id="XP_041191536.1">
    <property type="nucleotide sequence ID" value="XM_041336027.1"/>
</dbReference>
<protein>
    <recommendedName>
        <fullName evidence="8">VASt domain-containing protein</fullName>
    </recommendedName>
</protein>
<dbReference type="PROSITE" id="PS51778">
    <property type="entry name" value="VAST"/>
    <property type="match status" value="1"/>
</dbReference>
<feature type="transmembrane region" description="Helical" evidence="7">
    <location>
        <begin position="839"/>
        <end position="858"/>
    </location>
</feature>
<feature type="compositionally biased region" description="Low complexity" evidence="6">
    <location>
        <begin position="114"/>
        <end position="128"/>
    </location>
</feature>
<dbReference type="OrthoDB" id="2162691at2759"/>
<keyword evidence="3 7" id="KW-0812">Transmembrane</keyword>
<comment type="similarity">
    <text evidence="2">Belongs to the YSP2 family.</text>
</comment>
<comment type="caution">
    <text evidence="9">The sequence shown here is derived from an EMBL/GenBank/DDBJ whole genome shotgun (WGS) entry which is preliminary data.</text>
</comment>
<dbReference type="AlphaFoldDB" id="A0A9P7E812"/>
<evidence type="ECO:0000259" key="8">
    <source>
        <dbReference type="PROSITE" id="PS51778"/>
    </source>
</evidence>
<dbReference type="InterPro" id="IPR051482">
    <property type="entry name" value="Cholesterol_transport"/>
</dbReference>
<evidence type="ECO:0000256" key="3">
    <source>
        <dbReference type="ARBA" id="ARBA00022692"/>
    </source>
</evidence>
<evidence type="ECO:0000256" key="2">
    <source>
        <dbReference type="ARBA" id="ARBA00006582"/>
    </source>
</evidence>
<feature type="compositionally biased region" description="Polar residues" evidence="6">
    <location>
        <begin position="296"/>
        <end position="332"/>
    </location>
</feature>
<dbReference type="InterPro" id="IPR004182">
    <property type="entry name" value="GRAM"/>
</dbReference>
<feature type="region of interest" description="Disordered" evidence="6">
    <location>
        <begin position="1"/>
        <end position="392"/>
    </location>
</feature>
<dbReference type="GO" id="GO:0032934">
    <property type="term" value="F:sterol binding"/>
    <property type="evidence" value="ECO:0007669"/>
    <property type="project" value="TreeGrafter"/>
</dbReference>
<dbReference type="PANTHER" id="PTHR23319">
    <property type="entry name" value="GRAM DOMAIN CONTAINING 1B, ISOFORM E"/>
    <property type="match status" value="1"/>
</dbReference>
<dbReference type="Pfam" id="PF02893">
    <property type="entry name" value="GRAM"/>
    <property type="match status" value="1"/>
</dbReference>
<keyword evidence="4 7" id="KW-1133">Transmembrane helix</keyword>
<keyword evidence="5 7" id="KW-0472">Membrane</keyword>
<dbReference type="GO" id="GO:0032541">
    <property type="term" value="C:cortical endoplasmic reticulum"/>
    <property type="evidence" value="ECO:0007669"/>
    <property type="project" value="TreeGrafter"/>
</dbReference>
<dbReference type="EMBL" id="JABBWG010000022">
    <property type="protein sequence ID" value="KAG1813900.1"/>
    <property type="molecule type" value="Genomic_DNA"/>
</dbReference>
<evidence type="ECO:0000313" key="10">
    <source>
        <dbReference type="Proteomes" id="UP000807769"/>
    </source>
</evidence>
<dbReference type="Pfam" id="PF16016">
    <property type="entry name" value="VASt"/>
    <property type="match status" value="1"/>
</dbReference>
<keyword evidence="10" id="KW-1185">Reference proteome</keyword>
<feature type="compositionally biased region" description="Basic and acidic residues" evidence="6">
    <location>
        <begin position="81"/>
        <end position="107"/>
    </location>
</feature>
<feature type="compositionally biased region" description="Acidic residues" evidence="6">
    <location>
        <begin position="382"/>
        <end position="392"/>
    </location>
</feature>
<dbReference type="Proteomes" id="UP000807769">
    <property type="component" value="Unassembled WGS sequence"/>
</dbReference>
<proteinExistence type="inferred from homology"/>
<evidence type="ECO:0000313" key="9">
    <source>
        <dbReference type="EMBL" id="KAG1813900.1"/>
    </source>
</evidence>
<gene>
    <name evidence="9" type="ORF">BJ212DRAFT_1364388</name>
</gene>
<dbReference type="PANTHER" id="PTHR23319:SF4">
    <property type="entry name" value="GRAM DOMAIN CONTAINING 1B, ISOFORM E"/>
    <property type="match status" value="1"/>
</dbReference>
<dbReference type="GO" id="GO:0005789">
    <property type="term" value="C:endoplasmic reticulum membrane"/>
    <property type="evidence" value="ECO:0007669"/>
    <property type="project" value="TreeGrafter"/>
</dbReference>
<dbReference type="InterPro" id="IPR031968">
    <property type="entry name" value="VASt"/>
</dbReference>